<dbReference type="GO" id="GO:0042981">
    <property type="term" value="P:regulation of apoptotic process"/>
    <property type="evidence" value="ECO:0007669"/>
    <property type="project" value="InterPro"/>
</dbReference>
<comment type="caution">
    <text evidence="2">The sequence shown here is derived from an EMBL/GenBank/DDBJ whole genome shotgun (WGS) entry which is preliminary data.</text>
</comment>
<gene>
    <name evidence="2" type="ORF">CHS0354_016102</name>
</gene>
<protein>
    <recommendedName>
        <fullName evidence="1">CARD domain-containing protein</fullName>
    </recommendedName>
</protein>
<name>A0AAE0W670_9BIVA</name>
<reference evidence="2" key="1">
    <citation type="journal article" date="2021" name="Genome Biol. Evol.">
        <title>A High-Quality Reference Genome for a Parasitic Bivalve with Doubly Uniparental Inheritance (Bivalvia: Unionida).</title>
        <authorList>
            <person name="Smith C.H."/>
        </authorList>
    </citation>
    <scope>NUCLEOTIDE SEQUENCE</scope>
    <source>
        <strain evidence="2">CHS0354</strain>
    </source>
</reference>
<dbReference type="SUPFAM" id="SSF47986">
    <property type="entry name" value="DEATH domain"/>
    <property type="match status" value="1"/>
</dbReference>
<dbReference type="InterPro" id="IPR035897">
    <property type="entry name" value="Toll_tir_struct_dom_sf"/>
</dbReference>
<dbReference type="GO" id="GO:0002020">
    <property type="term" value="F:protease binding"/>
    <property type="evidence" value="ECO:0007669"/>
    <property type="project" value="InterPro"/>
</dbReference>
<dbReference type="Gene3D" id="1.10.533.10">
    <property type="entry name" value="Death Domain, Fas"/>
    <property type="match status" value="1"/>
</dbReference>
<dbReference type="PANTHER" id="PTHR15034">
    <property type="entry name" value="DEATH DOMAIN-CONTAINING PROTEIN CRADD"/>
    <property type="match status" value="1"/>
</dbReference>
<dbReference type="AlphaFoldDB" id="A0AAE0W670"/>
<dbReference type="Pfam" id="PF00619">
    <property type="entry name" value="CARD"/>
    <property type="match status" value="1"/>
</dbReference>
<accession>A0AAE0W670</accession>
<dbReference type="PROSITE" id="PS50209">
    <property type="entry name" value="CARD"/>
    <property type="match status" value="1"/>
</dbReference>
<dbReference type="EMBL" id="JAEAOA010001004">
    <property type="protein sequence ID" value="KAK3601740.1"/>
    <property type="molecule type" value="Genomic_DNA"/>
</dbReference>
<feature type="domain" description="CARD" evidence="1">
    <location>
        <begin position="1"/>
        <end position="95"/>
    </location>
</feature>
<dbReference type="PANTHER" id="PTHR15034:SF5">
    <property type="entry name" value="DEATH DOMAIN-CONTAINING PROTEIN CRADD"/>
    <property type="match status" value="1"/>
</dbReference>
<proteinExistence type="predicted"/>
<evidence type="ECO:0000313" key="3">
    <source>
        <dbReference type="Proteomes" id="UP001195483"/>
    </source>
</evidence>
<evidence type="ECO:0000259" key="1">
    <source>
        <dbReference type="PROSITE" id="PS50209"/>
    </source>
</evidence>
<reference evidence="2" key="2">
    <citation type="journal article" date="2021" name="Genome Biol. Evol.">
        <title>Developing a high-quality reference genome for a parasitic bivalve with doubly uniparental inheritance (Bivalvia: Unionida).</title>
        <authorList>
            <person name="Smith C.H."/>
        </authorList>
    </citation>
    <scope>NUCLEOTIDE SEQUENCE</scope>
    <source>
        <strain evidence="2">CHS0354</strain>
        <tissue evidence="2">Mantle</tissue>
    </source>
</reference>
<dbReference type="CDD" id="cd01671">
    <property type="entry name" value="CARD"/>
    <property type="match status" value="1"/>
</dbReference>
<dbReference type="GO" id="GO:0070513">
    <property type="term" value="F:death domain binding"/>
    <property type="evidence" value="ECO:0007669"/>
    <property type="project" value="InterPro"/>
</dbReference>
<sequence length="347" mass="40273">MASSGNVKLHRTVLNRCLPDFVKDLDFNAVLSYIYSKELFDDITLRDISDEKTTSEKIRHLIHRIQQRDEGTYEKFKDCLVQSKQEHLKKLLEEEEEKVDNTKGTARGKDNVTVTKTTRKPVASKSEVFHDKTSNDNVFGAPKYSSAIPIHHSRSSNAVLEETGDKYNNTFSLISPMSSVSLQGTDYILKEHFDACIIYCEADENDVYNFKDHLKKLDLGLGEHPKICLYTEENVWGPTKLIERPKFVCKHCTLIFVYLSKRCSVDEYADFFRNEVIMATMKNCRVRPVLSEKDCDIPYGLRNAPRIEWYRQESRSYKENIQSLFLINKSDRLKREAERIESKLSTL</sequence>
<dbReference type="Gene3D" id="3.40.50.10140">
    <property type="entry name" value="Toll/interleukin-1 receptor homology (TIR) domain"/>
    <property type="match status" value="1"/>
</dbReference>
<evidence type="ECO:0000313" key="2">
    <source>
        <dbReference type="EMBL" id="KAK3601740.1"/>
    </source>
</evidence>
<keyword evidence="3" id="KW-1185">Reference proteome</keyword>
<dbReference type="InterPro" id="IPR037939">
    <property type="entry name" value="CRADD"/>
</dbReference>
<dbReference type="InterPro" id="IPR001315">
    <property type="entry name" value="CARD"/>
</dbReference>
<organism evidence="2 3">
    <name type="scientific">Potamilus streckersoni</name>
    <dbReference type="NCBI Taxonomy" id="2493646"/>
    <lineage>
        <taxon>Eukaryota</taxon>
        <taxon>Metazoa</taxon>
        <taxon>Spiralia</taxon>
        <taxon>Lophotrochozoa</taxon>
        <taxon>Mollusca</taxon>
        <taxon>Bivalvia</taxon>
        <taxon>Autobranchia</taxon>
        <taxon>Heteroconchia</taxon>
        <taxon>Palaeoheterodonta</taxon>
        <taxon>Unionida</taxon>
        <taxon>Unionoidea</taxon>
        <taxon>Unionidae</taxon>
        <taxon>Ambleminae</taxon>
        <taxon>Lampsilini</taxon>
        <taxon>Potamilus</taxon>
    </lineage>
</organism>
<reference evidence="2" key="3">
    <citation type="submission" date="2023-05" db="EMBL/GenBank/DDBJ databases">
        <authorList>
            <person name="Smith C.H."/>
        </authorList>
    </citation>
    <scope>NUCLEOTIDE SEQUENCE</scope>
    <source>
        <strain evidence="2">CHS0354</strain>
        <tissue evidence="2">Mantle</tissue>
    </source>
</reference>
<dbReference type="Proteomes" id="UP001195483">
    <property type="component" value="Unassembled WGS sequence"/>
</dbReference>
<dbReference type="InterPro" id="IPR011029">
    <property type="entry name" value="DEATH-like_dom_sf"/>
</dbReference>